<evidence type="ECO:0000259" key="13">
    <source>
        <dbReference type="PROSITE" id="PS51278"/>
    </source>
</evidence>
<evidence type="ECO:0000256" key="9">
    <source>
        <dbReference type="PIRNR" id="PIRNR001589"/>
    </source>
</evidence>
<evidence type="ECO:0000313" key="15">
    <source>
        <dbReference type="Proteomes" id="UP000239757"/>
    </source>
</evidence>
<evidence type="ECO:0000256" key="7">
    <source>
        <dbReference type="ARBA" id="ARBA00022962"/>
    </source>
</evidence>
<sequence length="570" mass="64553">MCGILAVLGCSDDSQAKRVRVLELSRRLKHRGPDWSGLYQHGDCYLAHQRLAIIDPASGDQPLFNEDKSVVVTVNGEIYNHEELRKKLANHKFRTGSDCDVIAHLYEEYGEDFVDMLDGIFSFVLLDTRDNSFIVARDAIGVTSLYIGWGLDGSVWISSELKGLNDDCEHFESFPPGHLYSSKSGGFRRWYNPPWFSEAIPSVPYDPLVLRRAFENVKLITCRPRILLSGGLDSSLVASITARYLAGTKAAKHWGAQLHYFCVGLEGSPDLKAAREVADYLGTVHHEFHFTVQDGIDAIEDVIYHIETYDVTTIRASTPMFLMSRKIKSLGVKMVISGEGSDEIFGGYLYFHKAPNKDEFHRETCRKVIDHLIQHFTYEPRVPFLDKEFINVAMSIDPEAKMIKNDEGRIEKWVLRRAFDDEEHPYLPKHILYRQKEQFSDGVGYSWIDGLKAHTARHVTDKMMSNASFIFPHNTPTTKEAYYYRMIFERFFPQNSARLTVPGGASVACRSAKAVEWDTAWKYNLDPSGRADLGVHLSAYDAETPLSNKPSKVIDGIPRMMAFPGVAIQS</sequence>
<dbReference type="EMBL" id="KZ671652">
    <property type="protein sequence ID" value="PPR80817.1"/>
    <property type="molecule type" value="Genomic_DNA"/>
</dbReference>
<evidence type="ECO:0000313" key="14">
    <source>
        <dbReference type="EMBL" id="PPR80817.1"/>
    </source>
</evidence>
<feature type="binding site" evidence="11">
    <location>
        <position position="227"/>
    </location>
    <ligand>
        <name>ATP</name>
        <dbReference type="ChEBI" id="CHEBI:30616"/>
    </ligand>
</feature>
<dbReference type="NCBIfam" id="NF006949">
    <property type="entry name" value="PRK09431.1"/>
    <property type="match status" value="1"/>
</dbReference>
<dbReference type="Pfam" id="PF13537">
    <property type="entry name" value="GATase_7"/>
    <property type="match status" value="1"/>
</dbReference>
<dbReference type="InterPro" id="IPR050795">
    <property type="entry name" value="Asn_Synthetase"/>
</dbReference>
<dbReference type="InterPro" id="IPR033738">
    <property type="entry name" value="AsnB_N"/>
</dbReference>
<dbReference type="InterPro" id="IPR006426">
    <property type="entry name" value="Asn_synth_AEB"/>
</dbReference>
<evidence type="ECO:0000256" key="5">
    <source>
        <dbReference type="ARBA" id="ARBA00022840"/>
    </source>
</evidence>
<dbReference type="InterPro" id="IPR017932">
    <property type="entry name" value="GATase_2_dom"/>
</dbReference>
<feature type="binding site" evidence="11">
    <location>
        <position position="263"/>
    </location>
    <ligand>
        <name>ATP</name>
        <dbReference type="ChEBI" id="CHEBI:30616"/>
    </ligand>
</feature>
<reference evidence="14 15" key="1">
    <citation type="submission" date="2015-01" db="EMBL/GenBank/DDBJ databases">
        <title>Genome of allotetraploid Gossypium barbadense reveals genomic plasticity and fiber elongation in cotton evolution.</title>
        <authorList>
            <person name="Chen X."/>
            <person name="Liu X."/>
            <person name="Zhao B."/>
            <person name="Zheng H."/>
            <person name="Hu Y."/>
            <person name="Lu G."/>
            <person name="Yang C."/>
            <person name="Chen J."/>
            <person name="Shan C."/>
            <person name="Zhang L."/>
            <person name="Zhou Y."/>
            <person name="Wang L."/>
            <person name="Guo W."/>
            <person name="Bai Y."/>
            <person name="Ruan J."/>
            <person name="Shangguan X."/>
            <person name="Mao Y."/>
            <person name="Jiang J."/>
            <person name="Zhu Y."/>
            <person name="Lei J."/>
            <person name="Kang H."/>
            <person name="Chen S."/>
            <person name="He X."/>
            <person name="Wang R."/>
            <person name="Wang Y."/>
            <person name="Chen J."/>
            <person name="Wang L."/>
            <person name="Yu S."/>
            <person name="Wang B."/>
            <person name="Wei J."/>
            <person name="Song S."/>
            <person name="Lu X."/>
            <person name="Gao Z."/>
            <person name="Gu W."/>
            <person name="Deng X."/>
            <person name="Ma D."/>
            <person name="Wang S."/>
            <person name="Liang W."/>
            <person name="Fang L."/>
            <person name="Cai C."/>
            <person name="Zhu X."/>
            <person name="Zhou B."/>
            <person name="Zhang Y."/>
            <person name="Chen Z."/>
            <person name="Xu S."/>
            <person name="Zhu R."/>
            <person name="Wang S."/>
            <person name="Zhang T."/>
            <person name="Zhao G."/>
        </authorList>
    </citation>
    <scope>NUCLEOTIDE SEQUENCE [LARGE SCALE GENOMIC DNA]</scope>
    <source>
        <strain evidence="15">cv. Xinhai21</strain>
        <tissue evidence="14">Leaf</tissue>
    </source>
</reference>
<dbReference type="OrthoDB" id="409189at2759"/>
<comment type="pathway">
    <text evidence="1">Amino-acid biosynthesis; L-asparagine biosynthesis; L-asparagine from L-aspartate (L-Gln route): step 1/1.</text>
</comment>
<keyword evidence="7 10" id="KW-0315">Glutamine amidotransferase</keyword>
<evidence type="ECO:0000256" key="4">
    <source>
        <dbReference type="ARBA" id="ARBA00022741"/>
    </source>
</evidence>
<evidence type="ECO:0000256" key="1">
    <source>
        <dbReference type="ARBA" id="ARBA00005187"/>
    </source>
</evidence>
<dbReference type="GO" id="GO:0006529">
    <property type="term" value="P:asparagine biosynthetic process"/>
    <property type="evidence" value="ECO:0007669"/>
    <property type="project" value="UniProtKB-KW"/>
</dbReference>
<keyword evidence="4 9" id="KW-0547">Nucleotide-binding</keyword>
<evidence type="ECO:0000256" key="2">
    <source>
        <dbReference type="ARBA" id="ARBA00022598"/>
    </source>
</evidence>
<feature type="site" description="Important for beta-aspartyl-AMP intermediate formation" evidence="12">
    <location>
        <position position="339"/>
    </location>
</feature>
<evidence type="ECO:0000256" key="6">
    <source>
        <dbReference type="ARBA" id="ARBA00022888"/>
    </source>
</evidence>
<proteinExistence type="predicted"/>
<accession>A0A2P5VPP0</accession>
<dbReference type="GO" id="GO:0005524">
    <property type="term" value="F:ATP binding"/>
    <property type="evidence" value="ECO:0007669"/>
    <property type="project" value="UniProtKB-KW"/>
</dbReference>
<evidence type="ECO:0000256" key="12">
    <source>
        <dbReference type="PIRSR" id="PIRSR001589-3"/>
    </source>
</evidence>
<keyword evidence="5 9" id="KW-0067">ATP-binding</keyword>
<feature type="binding site" evidence="11">
    <location>
        <begin position="337"/>
        <end position="338"/>
    </location>
    <ligand>
        <name>ATP</name>
        <dbReference type="ChEBI" id="CHEBI:30616"/>
    </ligand>
</feature>
<dbReference type="PROSITE" id="PS51278">
    <property type="entry name" value="GATASE_TYPE_2"/>
    <property type="match status" value="1"/>
</dbReference>
<dbReference type="Gene3D" id="3.40.50.620">
    <property type="entry name" value="HUPs"/>
    <property type="match status" value="1"/>
</dbReference>
<feature type="binding site" evidence="11">
    <location>
        <position position="98"/>
    </location>
    <ligand>
        <name>L-glutamine</name>
        <dbReference type="ChEBI" id="CHEBI:58359"/>
    </ligand>
</feature>
<dbReference type="PANTHER" id="PTHR11772:SF48">
    <property type="entry name" value="ASPARAGINE SYNTHETASE [GLUTAMINE-HYDROLYZING] 1"/>
    <property type="match status" value="1"/>
</dbReference>
<keyword evidence="2" id="KW-0436">Ligase</keyword>
<comment type="catalytic activity">
    <reaction evidence="8 9">
        <text>L-aspartate + L-glutamine + ATP + H2O = L-asparagine + L-glutamate + AMP + diphosphate + H(+)</text>
        <dbReference type="Rhea" id="RHEA:12228"/>
        <dbReference type="ChEBI" id="CHEBI:15377"/>
        <dbReference type="ChEBI" id="CHEBI:15378"/>
        <dbReference type="ChEBI" id="CHEBI:29985"/>
        <dbReference type="ChEBI" id="CHEBI:29991"/>
        <dbReference type="ChEBI" id="CHEBI:30616"/>
        <dbReference type="ChEBI" id="CHEBI:33019"/>
        <dbReference type="ChEBI" id="CHEBI:58048"/>
        <dbReference type="ChEBI" id="CHEBI:58359"/>
        <dbReference type="ChEBI" id="CHEBI:456215"/>
        <dbReference type="EC" id="6.3.5.4"/>
    </reaction>
</comment>
<dbReference type="SUPFAM" id="SSF56235">
    <property type="entry name" value="N-terminal nucleophile aminohydrolases (Ntn hydrolases)"/>
    <property type="match status" value="1"/>
</dbReference>
<dbReference type="PIRSF" id="PIRSF001589">
    <property type="entry name" value="Asn_synthetase_glu-h"/>
    <property type="match status" value="1"/>
</dbReference>
<dbReference type="FunFam" id="3.60.20.10:FF:000024">
    <property type="entry name" value="Asparagine synthetase [glutamine-hydrolyzing]"/>
    <property type="match status" value="1"/>
</dbReference>
<dbReference type="CDD" id="cd00712">
    <property type="entry name" value="AsnB"/>
    <property type="match status" value="1"/>
</dbReference>
<keyword evidence="3 10" id="KW-0028">Amino-acid biosynthesis</keyword>
<evidence type="ECO:0000256" key="3">
    <source>
        <dbReference type="ARBA" id="ARBA00022605"/>
    </source>
</evidence>
<dbReference type="InterPro" id="IPR001962">
    <property type="entry name" value="Asn_synthase"/>
</dbReference>
<protein>
    <recommendedName>
        <fullName evidence="9">Asparagine synthetase [glutamine-hydrolyzing]</fullName>
        <ecNumber evidence="9">6.3.5.4</ecNumber>
    </recommendedName>
</protein>
<dbReference type="InterPro" id="IPR014729">
    <property type="entry name" value="Rossmann-like_a/b/a_fold"/>
</dbReference>
<dbReference type="Pfam" id="PF00733">
    <property type="entry name" value="Asn_synthase"/>
    <property type="match status" value="2"/>
</dbReference>
<dbReference type="GO" id="GO:0005829">
    <property type="term" value="C:cytosol"/>
    <property type="evidence" value="ECO:0007669"/>
    <property type="project" value="TreeGrafter"/>
</dbReference>
<dbReference type="AlphaFoldDB" id="A0A2P5VPP0"/>
<dbReference type="InterPro" id="IPR029055">
    <property type="entry name" value="Ntn_hydrolases_N"/>
</dbReference>
<dbReference type="SUPFAM" id="SSF52402">
    <property type="entry name" value="Adenine nucleotide alpha hydrolases-like"/>
    <property type="match status" value="1"/>
</dbReference>
<evidence type="ECO:0000256" key="11">
    <source>
        <dbReference type="PIRSR" id="PIRSR001589-2"/>
    </source>
</evidence>
<keyword evidence="6 10" id="KW-0061">Asparagine biosynthesis</keyword>
<evidence type="ECO:0000256" key="8">
    <source>
        <dbReference type="ARBA" id="ARBA00048741"/>
    </source>
</evidence>
<feature type="active site" description="For GATase activity" evidence="10">
    <location>
        <position position="2"/>
    </location>
</feature>
<dbReference type="GO" id="GO:0004066">
    <property type="term" value="F:asparagine synthase (glutamine-hydrolyzing) activity"/>
    <property type="evidence" value="ECO:0007669"/>
    <property type="project" value="UniProtKB-EC"/>
</dbReference>
<dbReference type="Gene3D" id="3.60.20.10">
    <property type="entry name" value="Glutamine Phosphoribosylpyrophosphate, subunit 1, domain 1"/>
    <property type="match status" value="1"/>
</dbReference>
<evidence type="ECO:0000256" key="10">
    <source>
        <dbReference type="PIRSR" id="PIRSR001589-1"/>
    </source>
</evidence>
<organism evidence="14 15">
    <name type="scientific">Gossypium barbadense</name>
    <name type="common">Sea Island cotton</name>
    <name type="synonym">Hibiscus barbadensis</name>
    <dbReference type="NCBI Taxonomy" id="3634"/>
    <lineage>
        <taxon>Eukaryota</taxon>
        <taxon>Viridiplantae</taxon>
        <taxon>Streptophyta</taxon>
        <taxon>Embryophyta</taxon>
        <taxon>Tracheophyta</taxon>
        <taxon>Spermatophyta</taxon>
        <taxon>Magnoliopsida</taxon>
        <taxon>eudicotyledons</taxon>
        <taxon>Gunneridae</taxon>
        <taxon>Pentapetalae</taxon>
        <taxon>rosids</taxon>
        <taxon>malvids</taxon>
        <taxon>Malvales</taxon>
        <taxon>Malvaceae</taxon>
        <taxon>Malvoideae</taxon>
        <taxon>Gossypium</taxon>
    </lineage>
</organism>
<dbReference type="Proteomes" id="UP000239757">
    <property type="component" value="Unassembled WGS sequence"/>
</dbReference>
<name>A0A2P5VPP0_GOSBA</name>
<dbReference type="EC" id="6.3.5.4" evidence="9"/>
<feature type="domain" description="Glutamine amidotransferase type-2" evidence="13">
    <location>
        <begin position="2"/>
        <end position="185"/>
    </location>
</feature>
<dbReference type="CDD" id="cd01991">
    <property type="entry name" value="Asn_synthase_B_C"/>
    <property type="match status" value="1"/>
</dbReference>
<gene>
    <name evidence="14" type="ORF">GOBAR_AA39899</name>
</gene>
<dbReference type="PANTHER" id="PTHR11772">
    <property type="entry name" value="ASPARAGINE SYNTHETASE"/>
    <property type="match status" value="1"/>
</dbReference>